<sequence>MTKPSAPIYLPRSSVRAYTYDGKPVFIKRRSRDTTQLHPSNTNVRIGNLLDVPIHRLMDDISVIAARRLAAEPRPAGSFSNSSSSDMLWVDQYRPSKYTDLLGDERVHREVLSWVKEWDECVFGRSANTRGKKRARDGDDLPQDKYRRPPEKIMLLSGPPGLGKTTLAHVVAKQAGYNVFEINASDARSAQVVEDRIRPAVEIGFSVGSTKPNLVVIDEIDGATGGNEGSAGFIQKLVQLALEKPYAGRLRKKDRKGKQPLLRPIICICNDLNAQVLSKLRPISRIIRFSKPADFLLVKRLRQICEWEVLQADNRALSTLVGIAQGDMRGCLNTLQFFKARNQTVTETMVRNATVGLKESDANYQVVMNDLFIPMSQKRVKDLGLSGNDQAKYVDRLSRQLDGSGIMDRIALGCFEHYAKIHQHDATFTRYLKGNDWLLSYDTLSGSMHAEREFALLPYLSYCLVPYYPLFQQKGGPRVERPKEYWDNYNKTKASEEVYRSLAHSARSGGSGVGSNYRNLANEPTLHLEFAPYLNRIISPPLRPVNSQVIRPEEKDILSCLVGIMVALELRFVQERSDDGQLVYRLDPPVDVFVTYDGKRASDIGPSRYAIRQLVATEIDARLASKHVEALERSKVKQTLPSLRRYVPAGDFALEGSGDQGDGALASVTSDAPAAKRAKAVADLFEKPALDFFGRPIVAKPASKRPSHAGPLPQGSTESAFRASFRFKEGNSAAVRKPVKMASFM</sequence>
<evidence type="ECO:0000313" key="1">
    <source>
        <dbReference type="EMBL" id="KAI0032282.1"/>
    </source>
</evidence>
<keyword evidence="1" id="KW-0378">Hydrolase</keyword>
<gene>
    <name evidence="1" type="ORF">K488DRAFT_78579</name>
</gene>
<dbReference type="EMBL" id="MU273551">
    <property type="protein sequence ID" value="KAI0032282.1"/>
    <property type="molecule type" value="Genomic_DNA"/>
</dbReference>
<keyword evidence="2" id="KW-1185">Reference proteome</keyword>
<reference evidence="1" key="1">
    <citation type="submission" date="2021-02" db="EMBL/GenBank/DDBJ databases">
        <authorList>
            <consortium name="DOE Joint Genome Institute"/>
            <person name="Ahrendt S."/>
            <person name="Looney B.P."/>
            <person name="Miyauchi S."/>
            <person name="Morin E."/>
            <person name="Drula E."/>
            <person name="Courty P.E."/>
            <person name="Chicoki N."/>
            <person name="Fauchery L."/>
            <person name="Kohler A."/>
            <person name="Kuo A."/>
            <person name="Labutti K."/>
            <person name="Pangilinan J."/>
            <person name="Lipzen A."/>
            <person name="Riley R."/>
            <person name="Andreopoulos W."/>
            <person name="He G."/>
            <person name="Johnson J."/>
            <person name="Barry K.W."/>
            <person name="Grigoriev I.V."/>
            <person name="Nagy L."/>
            <person name="Hibbett D."/>
            <person name="Henrissat B."/>
            <person name="Matheny P.B."/>
            <person name="Labbe J."/>
            <person name="Martin F."/>
        </authorList>
    </citation>
    <scope>NUCLEOTIDE SEQUENCE</scope>
    <source>
        <strain evidence="1">EC-137</strain>
    </source>
</reference>
<dbReference type="Proteomes" id="UP000814128">
    <property type="component" value="Unassembled WGS sequence"/>
</dbReference>
<evidence type="ECO:0000313" key="2">
    <source>
        <dbReference type="Proteomes" id="UP000814128"/>
    </source>
</evidence>
<comment type="caution">
    <text evidence="1">The sequence shown here is derived from an EMBL/GenBank/DDBJ whole genome shotgun (WGS) entry which is preliminary data.</text>
</comment>
<name>A0ACB8QKU5_9AGAM</name>
<organism evidence="1 2">
    <name type="scientific">Vararia minispora EC-137</name>
    <dbReference type="NCBI Taxonomy" id="1314806"/>
    <lineage>
        <taxon>Eukaryota</taxon>
        <taxon>Fungi</taxon>
        <taxon>Dikarya</taxon>
        <taxon>Basidiomycota</taxon>
        <taxon>Agaricomycotina</taxon>
        <taxon>Agaricomycetes</taxon>
        <taxon>Russulales</taxon>
        <taxon>Lachnocladiaceae</taxon>
        <taxon>Vararia</taxon>
    </lineage>
</organism>
<protein>
    <submittedName>
        <fullName evidence="1">P-loop containing nucleoside triphosphate hydrolase protein</fullName>
    </submittedName>
</protein>
<proteinExistence type="predicted"/>
<accession>A0ACB8QKU5</accession>
<reference evidence="1" key="2">
    <citation type="journal article" date="2022" name="New Phytol.">
        <title>Evolutionary transition to the ectomycorrhizal habit in the genomes of a hyperdiverse lineage of mushroom-forming fungi.</title>
        <authorList>
            <person name="Looney B."/>
            <person name="Miyauchi S."/>
            <person name="Morin E."/>
            <person name="Drula E."/>
            <person name="Courty P.E."/>
            <person name="Kohler A."/>
            <person name="Kuo A."/>
            <person name="LaButti K."/>
            <person name="Pangilinan J."/>
            <person name="Lipzen A."/>
            <person name="Riley R."/>
            <person name="Andreopoulos W."/>
            <person name="He G."/>
            <person name="Johnson J."/>
            <person name="Nolan M."/>
            <person name="Tritt A."/>
            <person name="Barry K.W."/>
            <person name="Grigoriev I.V."/>
            <person name="Nagy L.G."/>
            <person name="Hibbett D."/>
            <person name="Henrissat B."/>
            <person name="Matheny P.B."/>
            <person name="Labbe J."/>
            <person name="Martin F.M."/>
        </authorList>
    </citation>
    <scope>NUCLEOTIDE SEQUENCE</scope>
    <source>
        <strain evidence="1">EC-137</strain>
    </source>
</reference>